<name>A0A4V1M9W7_9BACT</name>
<reference evidence="1 2" key="1">
    <citation type="submission" date="2019-01" db="EMBL/GenBank/DDBJ databases">
        <title>Filimonas sp. strain TTM-71.</title>
        <authorList>
            <person name="Chen W.-M."/>
        </authorList>
    </citation>
    <scope>NUCLEOTIDE SEQUENCE [LARGE SCALE GENOMIC DNA]</scope>
    <source>
        <strain evidence="1 2">TTM-71</strain>
    </source>
</reference>
<dbReference type="EMBL" id="SDHZ01000002">
    <property type="protein sequence ID" value="RXK83114.1"/>
    <property type="molecule type" value="Genomic_DNA"/>
</dbReference>
<evidence type="ECO:0000313" key="1">
    <source>
        <dbReference type="EMBL" id="RXK83114.1"/>
    </source>
</evidence>
<accession>A0A4V1M9W7</accession>
<sequence>MATQDGPFILSGQVCGLIFYSDKGKQYVRRKPTHVNQSEATRESSGDFRTANNAASMIHSAFKPMSSGVSDKGLYDRIRKTALDILYHTSPGVRGNRLLTDGNIACFTAIELNKGALFSKLTSLSPEITINPAADFSVRIPSMTPAACFNPPPNAVTAVLQFRCCVFHFDQKQSAFKQSQPLPISLTASSFPGAEFSFPMKGAENSVLIVAAAIHFLHKEGYKIGDHQHLAGKFLKAVTIADGQIITWHAPSSLPVAVTAAKLPDNSLPWHVNS</sequence>
<dbReference type="Proteomes" id="UP000290545">
    <property type="component" value="Unassembled WGS sequence"/>
</dbReference>
<organism evidence="1 2">
    <name type="scientific">Filimonas effusa</name>
    <dbReference type="NCBI Taxonomy" id="2508721"/>
    <lineage>
        <taxon>Bacteria</taxon>
        <taxon>Pseudomonadati</taxon>
        <taxon>Bacteroidota</taxon>
        <taxon>Chitinophagia</taxon>
        <taxon>Chitinophagales</taxon>
        <taxon>Chitinophagaceae</taxon>
        <taxon>Filimonas</taxon>
    </lineage>
</organism>
<comment type="caution">
    <text evidence="1">The sequence shown here is derived from an EMBL/GenBank/DDBJ whole genome shotgun (WGS) entry which is preliminary data.</text>
</comment>
<proteinExistence type="predicted"/>
<protein>
    <submittedName>
        <fullName evidence="1">Uncharacterized protein</fullName>
    </submittedName>
</protein>
<gene>
    <name evidence="1" type="ORF">ESB13_13405</name>
</gene>
<dbReference type="RefSeq" id="WP_129004099.1">
    <property type="nucleotide sequence ID" value="NZ_SDHZ01000002.1"/>
</dbReference>
<dbReference type="OrthoDB" id="681012at2"/>
<keyword evidence="2" id="KW-1185">Reference proteome</keyword>
<evidence type="ECO:0000313" key="2">
    <source>
        <dbReference type="Proteomes" id="UP000290545"/>
    </source>
</evidence>
<dbReference type="AlphaFoldDB" id="A0A4V1M9W7"/>